<dbReference type="KEGG" id="vg:80004925"/>
<protein>
    <submittedName>
        <fullName evidence="2">Uncharacterized protein</fullName>
    </submittedName>
</protein>
<dbReference type="GeneID" id="80004925"/>
<name>A0A6B9L6C9_9CAUD</name>
<accession>A0A6B9L6C9</accession>
<keyword evidence="3" id="KW-1185">Reference proteome</keyword>
<reference evidence="2 3" key="1">
    <citation type="submission" date="2019-12" db="EMBL/GenBank/DDBJ databases">
        <authorList>
            <person name="Kistler A.K."/>
            <person name="Garlena R.A."/>
            <person name="Russell D.A."/>
            <person name="Pope W.H."/>
            <person name="Jacobs-Sera D."/>
            <person name="Hatfull G.F."/>
        </authorList>
    </citation>
    <scope>NUCLEOTIDE SEQUENCE [LARGE SCALE GENOMIC DNA]</scope>
</reference>
<feature type="region of interest" description="Disordered" evidence="1">
    <location>
        <begin position="62"/>
        <end position="81"/>
    </location>
</feature>
<sequence length="81" mass="9004">MMDFWLVLVLVAAALLAGAALGAYSAFDMEERRRPALLARVWEQGHDAGLSDWRETTATMERGLIPAPYTPNPYREDAPRG</sequence>
<dbReference type="RefSeq" id="YP_010751259.1">
    <property type="nucleotide sequence ID" value="NC_073367.1"/>
</dbReference>
<dbReference type="Proteomes" id="UP000464752">
    <property type="component" value="Segment"/>
</dbReference>
<organism evidence="2 3">
    <name type="scientific">Microbacterium phage Terij</name>
    <dbReference type="NCBI Taxonomy" id="2686229"/>
    <lineage>
        <taxon>Viruses</taxon>
        <taxon>Duplodnaviria</taxon>
        <taxon>Heunggongvirae</taxon>
        <taxon>Uroviricota</taxon>
        <taxon>Caudoviricetes</taxon>
        <taxon>Hodgkinviridae</taxon>
        <taxon>Margaeryvirus</taxon>
        <taxon>Margaeryvirus terij</taxon>
    </lineage>
</organism>
<gene>
    <name evidence="2" type="primary">63</name>
    <name evidence="2" type="ORF">SEA_TERIJ_63</name>
</gene>
<proteinExistence type="predicted"/>
<dbReference type="EMBL" id="MN813684">
    <property type="protein sequence ID" value="QHB37197.1"/>
    <property type="molecule type" value="Genomic_DNA"/>
</dbReference>
<evidence type="ECO:0000313" key="3">
    <source>
        <dbReference type="Proteomes" id="UP000464752"/>
    </source>
</evidence>
<evidence type="ECO:0000256" key="1">
    <source>
        <dbReference type="SAM" id="MobiDB-lite"/>
    </source>
</evidence>
<evidence type="ECO:0000313" key="2">
    <source>
        <dbReference type="EMBL" id="QHB37197.1"/>
    </source>
</evidence>